<keyword evidence="1" id="KW-0547">Nucleotide-binding</keyword>
<evidence type="ECO:0000313" key="5">
    <source>
        <dbReference type="EMBL" id="PWW02240.1"/>
    </source>
</evidence>
<evidence type="ECO:0000256" key="3">
    <source>
        <dbReference type="ARBA" id="ARBA00034315"/>
    </source>
</evidence>
<feature type="domain" description="Prokaryotic STING" evidence="4">
    <location>
        <begin position="177"/>
        <end position="323"/>
    </location>
</feature>
<evidence type="ECO:0000256" key="1">
    <source>
        <dbReference type="ARBA" id="ARBA00022741"/>
    </source>
</evidence>
<dbReference type="Proteomes" id="UP000246352">
    <property type="component" value="Unassembled WGS sequence"/>
</dbReference>
<proteinExistence type="inferred from homology"/>
<dbReference type="GO" id="GO:0000166">
    <property type="term" value="F:nucleotide binding"/>
    <property type="evidence" value="ECO:0007669"/>
    <property type="project" value="UniProtKB-KW"/>
</dbReference>
<comment type="similarity">
    <text evidence="3">In the C-terminal section; belongs to the bacterial STING family.</text>
</comment>
<dbReference type="AlphaFoldDB" id="A0A317PRP5"/>
<gene>
    <name evidence="5" type="ORF">DFR52_102908</name>
</gene>
<reference evidence="5 6" key="1">
    <citation type="submission" date="2018-05" db="EMBL/GenBank/DDBJ databases">
        <title>Genomic Encyclopedia of Type Strains, Phase IV (KMG-IV): sequencing the most valuable type-strain genomes for metagenomic binning, comparative biology and taxonomic classification.</title>
        <authorList>
            <person name="Goeker M."/>
        </authorList>
    </citation>
    <scope>NUCLEOTIDE SEQUENCE [LARGE SCALE GENOMIC DNA]</scope>
    <source>
        <strain evidence="5 6">DSM 16791</strain>
    </source>
</reference>
<keyword evidence="2" id="KW-0051">Antiviral defense</keyword>
<dbReference type="EMBL" id="QGTR01000002">
    <property type="protein sequence ID" value="PWW02240.1"/>
    <property type="molecule type" value="Genomic_DNA"/>
</dbReference>
<accession>A0A317PRP5</accession>
<protein>
    <recommendedName>
        <fullName evidence="4">Prokaryotic STING domain-containing protein</fullName>
    </recommendedName>
</protein>
<dbReference type="InterPro" id="IPR046876">
    <property type="entry name" value="Prok_STING"/>
</dbReference>
<evidence type="ECO:0000313" key="6">
    <source>
        <dbReference type="Proteomes" id="UP000246352"/>
    </source>
</evidence>
<dbReference type="Pfam" id="PF20300">
    <property type="entry name" value="prok_STING"/>
    <property type="match status" value="1"/>
</dbReference>
<organism evidence="5 6">
    <name type="scientific">Hoeflea marina</name>
    <dbReference type="NCBI Taxonomy" id="274592"/>
    <lineage>
        <taxon>Bacteria</taxon>
        <taxon>Pseudomonadati</taxon>
        <taxon>Pseudomonadota</taxon>
        <taxon>Alphaproteobacteria</taxon>
        <taxon>Hyphomicrobiales</taxon>
        <taxon>Rhizobiaceae</taxon>
        <taxon>Hoeflea</taxon>
    </lineage>
</organism>
<name>A0A317PRP5_9HYPH</name>
<evidence type="ECO:0000256" key="2">
    <source>
        <dbReference type="ARBA" id="ARBA00023118"/>
    </source>
</evidence>
<evidence type="ECO:0000259" key="4">
    <source>
        <dbReference type="Pfam" id="PF20300"/>
    </source>
</evidence>
<comment type="caution">
    <text evidence="5">The sequence shown here is derived from an EMBL/GenBank/DDBJ whole genome shotgun (WGS) entry which is preliminary data.</text>
</comment>
<sequence length="351" mass="38993">MSPSSNGPSGLSLAAQLQNLISATQIIAEEINEELGARFVQVTFPPRNATGLIDETIFEMLDNADAGIFDMSGPVIATGGAPVHGRVSPNVMYELTWLHALGTPTIPVIPEEQNSEFYLSQLYARPVPDYTVDTLVGMLRTQIRYLVHGDSDNPAADPHRNPISKFYNLSIVDIASSNGLATGYYHNFLRYVLDTRDSPFLRYPNADFAVELSRLVIFRPETIGEVEGMNARLNNELGRRGAPPVETLLFEAPLHSRKLTLKHVGSSLIDIPTPISSLAHSPRYRKARRIIPRSPFGDSSEGSELRKRKDKLEKSMIDSFFRVMDYLLEEPGLDGSRIHVRTIDEFLAETA</sequence>
<keyword evidence="6" id="KW-1185">Reference proteome</keyword>
<dbReference type="GO" id="GO:0051607">
    <property type="term" value="P:defense response to virus"/>
    <property type="evidence" value="ECO:0007669"/>
    <property type="project" value="UniProtKB-KW"/>
</dbReference>